<keyword evidence="2 5" id="KW-0812">Transmembrane</keyword>
<feature type="transmembrane region" description="Helical" evidence="5">
    <location>
        <begin position="45"/>
        <end position="61"/>
    </location>
</feature>
<dbReference type="PANTHER" id="PTHR37422:SF21">
    <property type="entry name" value="EXOQ-LIKE PROTEIN"/>
    <property type="match status" value="1"/>
</dbReference>
<accession>A0A4R6YQX6</accession>
<feature type="transmembrane region" description="Helical" evidence="5">
    <location>
        <begin position="398"/>
        <end position="418"/>
    </location>
</feature>
<evidence type="ECO:0000256" key="5">
    <source>
        <dbReference type="SAM" id="Phobius"/>
    </source>
</evidence>
<dbReference type="AlphaFoldDB" id="A0A4R6YQX6"/>
<comment type="subcellular location">
    <subcellularLocation>
        <location evidence="1">Membrane</location>
        <topology evidence="1">Multi-pass membrane protein</topology>
    </subcellularLocation>
</comment>
<gene>
    <name evidence="7" type="ORF">DFR29_11340</name>
</gene>
<evidence type="ECO:0000256" key="2">
    <source>
        <dbReference type="ARBA" id="ARBA00022692"/>
    </source>
</evidence>
<protein>
    <submittedName>
        <fullName evidence="7">O-antigen ligase</fullName>
    </submittedName>
</protein>
<organism evidence="7 8">
    <name type="scientific">Tahibacter aquaticus</name>
    <dbReference type="NCBI Taxonomy" id="520092"/>
    <lineage>
        <taxon>Bacteria</taxon>
        <taxon>Pseudomonadati</taxon>
        <taxon>Pseudomonadota</taxon>
        <taxon>Gammaproteobacteria</taxon>
        <taxon>Lysobacterales</taxon>
        <taxon>Rhodanobacteraceae</taxon>
        <taxon>Tahibacter</taxon>
    </lineage>
</organism>
<feature type="transmembrane region" description="Helical" evidence="5">
    <location>
        <begin position="349"/>
        <end position="367"/>
    </location>
</feature>
<comment type="caution">
    <text evidence="7">The sequence shown here is derived from an EMBL/GenBank/DDBJ whole genome shotgun (WGS) entry which is preliminary data.</text>
</comment>
<keyword evidence="8" id="KW-1185">Reference proteome</keyword>
<feature type="transmembrane region" description="Helical" evidence="5">
    <location>
        <begin position="197"/>
        <end position="226"/>
    </location>
</feature>
<dbReference type="EMBL" id="SNZH01000013">
    <property type="protein sequence ID" value="TDR40340.1"/>
    <property type="molecule type" value="Genomic_DNA"/>
</dbReference>
<feature type="domain" description="O-antigen ligase-related" evidence="6">
    <location>
        <begin position="199"/>
        <end position="357"/>
    </location>
</feature>
<reference evidence="7 8" key="1">
    <citation type="submission" date="2019-03" db="EMBL/GenBank/DDBJ databases">
        <title>Genomic Encyclopedia of Type Strains, Phase IV (KMG-IV): sequencing the most valuable type-strain genomes for metagenomic binning, comparative biology and taxonomic classification.</title>
        <authorList>
            <person name="Goeker M."/>
        </authorList>
    </citation>
    <scope>NUCLEOTIDE SEQUENCE [LARGE SCALE GENOMIC DNA]</scope>
    <source>
        <strain evidence="7 8">DSM 21667</strain>
    </source>
</reference>
<evidence type="ECO:0000259" key="6">
    <source>
        <dbReference type="Pfam" id="PF04932"/>
    </source>
</evidence>
<sequence>MLRAIIPPRMTTSLPRELFATLFRPALLPLLAVVALLPFGRSAEAGVVLALAGCALLLRRQPELRHEWRTGSLFLLLWACYTAAALFSCFDSVNPDKSWSTVLAALRLLPLGIYAALVLPRPGHGRWLADGVALFLLLWLVDAWVQALTGWSLGGLPEAERVSGIFGNDNLKLGPVLATLSPFLLHSARERWGRRGLLLAFLLVLGPVLLAGSRASWLAFGLVALVFLWRETRRPAQFLAWCLALGLGAAAAVGVAWYSSAAFDARMDRTLLALNGSGGEVDFALAGRSRIWHTAAAMIQAHPLNGVGVRGFRYAYFHYAAPGDAFVQADGLGAAHAHQWILEVLSETGVLGLLLWFGGIALALRAWRAATAAAREAAFVPGLCLIAMAFPLNTHLAFYSAWWGLLFWWLIALYCAALRGEHESRANSHA</sequence>
<dbReference type="GO" id="GO:0016874">
    <property type="term" value="F:ligase activity"/>
    <property type="evidence" value="ECO:0007669"/>
    <property type="project" value="UniProtKB-KW"/>
</dbReference>
<feature type="transmembrane region" description="Helical" evidence="5">
    <location>
        <begin position="238"/>
        <end position="258"/>
    </location>
</feature>
<keyword evidence="4 5" id="KW-0472">Membrane</keyword>
<dbReference type="GO" id="GO:0016020">
    <property type="term" value="C:membrane"/>
    <property type="evidence" value="ECO:0007669"/>
    <property type="project" value="UniProtKB-SubCell"/>
</dbReference>
<feature type="transmembrane region" description="Helical" evidence="5">
    <location>
        <begin position="99"/>
        <end position="119"/>
    </location>
</feature>
<feature type="transmembrane region" description="Helical" evidence="5">
    <location>
        <begin position="21"/>
        <end position="39"/>
    </location>
</feature>
<dbReference type="Proteomes" id="UP000295293">
    <property type="component" value="Unassembled WGS sequence"/>
</dbReference>
<keyword evidence="7" id="KW-0436">Ligase</keyword>
<dbReference type="InterPro" id="IPR007016">
    <property type="entry name" value="O-antigen_ligase-rel_domated"/>
</dbReference>
<name>A0A4R6YQX6_9GAMM</name>
<evidence type="ECO:0000256" key="3">
    <source>
        <dbReference type="ARBA" id="ARBA00022989"/>
    </source>
</evidence>
<evidence type="ECO:0000256" key="1">
    <source>
        <dbReference type="ARBA" id="ARBA00004141"/>
    </source>
</evidence>
<feature type="transmembrane region" description="Helical" evidence="5">
    <location>
        <begin position="374"/>
        <end position="392"/>
    </location>
</feature>
<feature type="transmembrane region" description="Helical" evidence="5">
    <location>
        <begin position="73"/>
        <end position="93"/>
    </location>
</feature>
<feature type="transmembrane region" description="Helical" evidence="5">
    <location>
        <begin position="131"/>
        <end position="153"/>
    </location>
</feature>
<evidence type="ECO:0000313" key="7">
    <source>
        <dbReference type="EMBL" id="TDR40340.1"/>
    </source>
</evidence>
<proteinExistence type="predicted"/>
<dbReference type="Pfam" id="PF04932">
    <property type="entry name" value="Wzy_C"/>
    <property type="match status" value="1"/>
</dbReference>
<evidence type="ECO:0000256" key="4">
    <source>
        <dbReference type="ARBA" id="ARBA00023136"/>
    </source>
</evidence>
<dbReference type="PANTHER" id="PTHR37422">
    <property type="entry name" value="TEICHURONIC ACID BIOSYNTHESIS PROTEIN TUAE"/>
    <property type="match status" value="1"/>
</dbReference>
<evidence type="ECO:0000313" key="8">
    <source>
        <dbReference type="Proteomes" id="UP000295293"/>
    </source>
</evidence>
<keyword evidence="3 5" id="KW-1133">Transmembrane helix</keyword>
<dbReference type="InterPro" id="IPR051533">
    <property type="entry name" value="WaaL-like"/>
</dbReference>